<dbReference type="EMBL" id="CAKASE010000062">
    <property type="protein sequence ID" value="CAG9569243.1"/>
    <property type="molecule type" value="Genomic_DNA"/>
</dbReference>
<sequence>MERERVRGGRSDWCERDGRPEAPLDVKIRAGFVLLPCDSVHTIDVYPNPTLSAASSKKPTSLMWPLARAITPADDVITDPLDAVGNAILISALYRTIGARKSDV</sequence>
<dbReference type="AlphaFoldDB" id="A0A8J2QTD8"/>
<gene>
    <name evidence="1" type="ORF">DCHRY22_LOCUS8788</name>
</gene>
<organism evidence="1 2">
    <name type="scientific">Danaus chrysippus</name>
    <name type="common">African queen</name>
    <dbReference type="NCBI Taxonomy" id="151541"/>
    <lineage>
        <taxon>Eukaryota</taxon>
        <taxon>Metazoa</taxon>
        <taxon>Ecdysozoa</taxon>
        <taxon>Arthropoda</taxon>
        <taxon>Hexapoda</taxon>
        <taxon>Insecta</taxon>
        <taxon>Pterygota</taxon>
        <taxon>Neoptera</taxon>
        <taxon>Endopterygota</taxon>
        <taxon>Lepidoptera</taxon>
        <taxon>Glossata</taxon>
        <taxon>Ditrysia</taxon>
        <taxon>Papilionoidea</taxon>
        <taxon>Nymphalidae</taxon>
        <taxon>Danainae</taxon>
        <taxon>Danaini</taxon>
        <taxon>Danaina</taxon>
        <taxon>Danaus</taxon>
        <taxon>Anosia</taxon>
    </lineage>
</organism>
<protein>
    <submittedName>
        <fullName evidence="1">(African queen) hypothetical protein</fullName>
    </submittedName>
</protein>
<keyword evidence="2" id="KW-1185">Reference proteome</keyword>
<proteinExistence type="predicted"/>
<reference evidence="1" key="1">
    <citation type="submission" date="2021-09" db="EMBL/GenBank/DDBJ databases">
        <authorList>
            <person name="Martin H S."/>
        </authorList>
    </citation>
    <scope>NUCLEOTIDE SEQUENCE</scope>
</reference>
<evidence type="ECO:0000313" key="2">
    <source>
        <dbReference type="Proteomes" id="UP000789524"/>
    </source>
</evidence>
<accession>A0A8J2QTD8</accession>
<comment type="caution">
    <text evidence="1">The sequence shown here is derived from an EMBL/GenBank/DDBJ whole genome shotgun (WGS) entry which is preliminary data.</text>
</comment>
<evidence type="ECO:0000313" key="1">
    <source>
        <dbReference type="EMBL" id="CAG9569243.1"/>
    </source>
</evidence>
<dbReference type="Proteomes" id="UP000789524">
    <property type="component" value="Unassembled WGS sequence"/>
</dbReference>
<name>A0A8J2QTD8_9NEOP</name>